<dbReference type="InterPro" id="IPR008928">
    <property type="entry name" value="6-hairpin_glycosidase_sf"/>
</dbReference>
<proteinExistence type="inferred from homology"/>
<dbReference type="InterPro" id="IPR005194">
    <property type="entry name" value="Glyco_hydro_65_C"/>
</dbReference>
<accession>A0A1M7UZL7</accession>
<evidence type="ECO:0000256" key="5">
    <source>
        <dbReference type="PIRSR" id="PIRSR036289-50"/>
    </source>
</evidence>
<protein>
    <submittedName>
        <fullName evidence="11">Trehalose and maltose hydrolase (Possible phosphorylase)</fullName>
    </submittedName>
</protein>
<dbReference type="Pfam" id="PF03632">
    <property type="entry name" value="Glyco_hydro_65m"/>
    <property type="match status" value="1"/>
</dbReference>
<reference evidence="11 12" key="1">
    <citation type="submission" date="2016-12" db="EMBL/GenBank/DDBJ databases">
        <authorList>
            <person name="Song W.-J."/>
            <person name="Kurnit D.M."/>
        </authorList>
    </citation>
    <scope>NUCLEOTIDE SEQUENCE [LARGE SCALE GENOMIC DNA]</scope>
    <source>
        <strain evidence="11 12">DSM 43162</strain>
    </source>
</reference>
<dbReference type="GO" id="GO:0005975">
    <property type="term" value="P:carbohydrate metabolic process"/>
    <property type="evidence" value="ECO:0007669"/>
    <property type="project" value="InterPro"/>
</dbReference>
<feature type="region of interest" description="Disordered" evidence="7">
    <location>
        <begin position="404"/>
        <end position="423"/>
    </location>
</feature>
<evidence type="ECO:0000256" key="1">
    <source>
        <dbReference type="ARBA" id="ARBA00006768"/>
    </source>
</evidence>
<evidence type="ECO:0000256" key="3">
    <source>
        <dbReference type="ARBA" id="ARBA00022679"/>
    </source>
</evidence>
<evidence type="ECO:0000259" key="10">
    <source>
        <dbReference type="Pfam" id="PF03636"/>
    </source>
</evidence>
<evidence type="ECO:0000259" key="9">
    <source>
        <dbReference type="Pfam" id="PF03633"/>
    </source>
</evidence>
<gene>
    <name evidence="11" type="ORF">SAMN05660350_04486</name>
</gene>
<dbReference type="GO" id="GO:0016757">
    <property type="term" value="F:glycosyltransferase activity"/>
    <property type="evidence" value="ECO:0007669"/>
    <property type="project" value="UniProtKB-KW"/>
</dbReference>
<feature type="binding site" evidence="6">
    <location>
        <begin position="618"/>
        <end position="619"/>
    </location>
    <ligand>
        <name>substrate</name>
    </ligand>
</feature>
<dbReference type="InterPro" id="IPR037018">
    <property type="entry name" value="GH65_N"/>
</dbReference>
<evidence type="ECO:0000259" key="8">
    <source>
        <dbReference type="Pfam" id="PF03632"/>
    </source>
</evidence>
<comment type="similarity">
    <text evidence="1">Belongs to the glycosyl hydrolase 65 family.</text>
</comment>
<feature type="domain" description="Glycoside hydrolase family 65 N-terminal" evidence="10">
    <location>
        <begin position="13"/>
        <end position="267"/>
    </location>
</feature>
<evidence type="ECO:0000313" key="12">
    <source>
        <dbReference type="Proteomes" id="UP000184428"/>
    </source>
</evidence>
<feature type="domain" description="Glycoside hydrolase family 65 C-terminal" evidence="9">
    <location>
        <begin position="727"/>
        <end position="789"/>
    </location>
</feature>
<dbReference type="InterPro" id="IPR012341">
    <property type="entry name" value="6hp_glycosidase-like_sf"/>
</dbReference>
<organism evidence="11 12">
    <name type="scientific">Geodermatophilus obscurus</name>
    <dbReference type="NCBI Taxonomy" id="1861"/>
    <lineage>
        <taxon>Bacteria</taxon>
        <taxon>Bacillati</taxon>
        <taxon>Actinomycetota</taxon>
        <taxon>Actinomycetes</taxon>
        <taxon>Geodermatophilales</taxon>
        <taxon>Geodermatophilaceae</taxon>
        <taxon>Geodermatophilus</taxon>
    </lineage>
</organism>
<dbReference type="InterPro" id="IPR017045">
    <property type="entry name" value="Malt_Pase/Glycosyl_Hdrlase"/>
</dbReference>
<evidence type="ECO:0000256" key="6">
    <source>
        <dbReference type="PIRSR" id="PIRSR036289-51"/>
    </source>
</evidence>
<evidence type="ECO:0000256" key="2">
    <source>
        <dbReference type="ARBA" id="ARBA00022676"/>
    </source>
</evidence>
<feature type="active site" description="Proton donor" evidence="5">
    <location>
        <position position="497"/>
    </location>
</feature>
<dbReference type="Pfam" id="PF03633">
    <property type="entry name" value="Glyco_hydro_65C"/>
    <property type="match status" value="1"/>
</dbReference>
<dbReference type="SUPFAM" id="SSF48208">
    <property type="entry name" value="Six-hairpin glycosidases"/>
    <property type="match status" value="1"/>
</dbReference>
<dbReference type="PIRSF" id="PIRSF036289">
    <property type="entry name" value="Glycosyl_hydrolase_malt_phosph"/>
    <property type="match status" value="1"/>
</dbReference>
<evidence type="ECO:0000313" key="11">
    <source>
        <dbReference type="EMBL" id="SHN88382.1"/>
    </source>
</evidence>
<name>A0A1M7UZL7_9ACTN</name>
<dbReference type="GO" id="GO:0030246">
    <property type="term" value="F:carbohydrate binding"/>
    <property type="evidence" value="ECO:0007669"/>
    <property type="project" value="InterPro"/>
</dbReference>
<dbReference type="EMBL" id="FRDM01000044">
    <property type="protein sequence ID" value="SHN88382.1"/>
    <property type="molecule type" value="Genomic_DNA"/>
</dbReference>
<dbReference type="Gene3D" id="2.60.420.10">
    <property type="entry name" value="Maltose phosphorylase, domain 3"/>
    <property type="match status" value="1"/>
</dbReference>
<evidence type="ECO:0000256" key="7">
    <source>
        <dbReference type="SAM" id="MobiDB-lite"/>
    </source>
</evidence>
<keyword evidence="11" id="KW-0378">Hydrolase</keyword>
<dbReference type="InterPro" id="IPR011013">
    <property type="entry name" value="Gal_mutarotase_sf_dom"/>
</dbReference>
<dbReference type="PANTHER" id="PTHR11051:SF8">
    <property type="entry name" value="PROTEIN-GLUCOSYLGALACTOSYLHYDROXYLYSINE GLUCOSIDASE"/>
    <property type="match status" value="1"/>
</dbReference>
<sequence length="809" mass="90124">MTPPPESRWVLRYEGFDPAAEALRESLCALGNGRFATRAAAPESRADGVHYPGTYAAGVVDRRVDHAAGRTVANESIVNLPDWQSLTLRIEDGDWLDLGALTVSGYVQELDLRRGVLARRFVVEDPAGRRTRVAQRRLVSMADPLLAALECTVVAENWSGRLTARSGLDGRVTNCGVARYRGLSGQHLLVEESTSGSGLLGLVVRTVQSRLRVGLAARHRVLLDGVEQAPDRRTTDQEGTAAEDLAVDLAPGRVLTVQKVVALCTSRDRAIGEPGEAALQEVRRAPDLDALLARHVRAWAHLWRRCDVEIDGPPRTSLVVRLHVFHLLQTVSAHSVDLDVGIPARGLHGEAYRGHVFWDEVFVLPFLVLRLPAVARAMLLYRWRRLPQARAAARAAGSRGAMYPWQSGSTGREESQTVHLNPRSGRWLPDNSALQRHIGLAVAYNTWRYHEATGDLDFLVDHGAEMILDIAACWADLATYDPVDDRYDICGVMGPDEYHDALPDRAEPGLDDNAYTNVMAAWTLIRALDSVELLPAGRRGELLDGLGIGEQDLQRWEHVSRRLRLCWHADGILSQFRGYEELAEFDWAGYRQRYGDISRLDRILEAEGDSPNRYKLSKQADVLMLFHLLTADEFYAVLDRLGYPHDRTTIPRTVAYYLDRTSHGSTLSRVVHAWVLARSDRAQAWDYFLEALESDVDDVQGGTTGEGIHLGAMAGTLDLLQRGFTGLQTRDDTLGFDPYLPEALTGMRFRLRYRDHPEVEVAITHQTLTVGGGGPGLPLLPLRVRDDAYRVDPRGTLEVRLRRRRAERS</sequence>
<dbReference type="GO" id="GO:0004553">
    <property type="term" value="F:hydrolase activity, hydrolyzing O-glycosyl compounds"/>
    <property type="evidence" value="ECO:0007669"/>
    <property type="project" value="TreeGrafter"/>
</dbReference>
<dbReference type="InterPro" id="IPR005195">
    <property type="entry name" value="Glyco_hydro_65_M"/>
</dbReference>
<keyword evidence="3" id="KW-0808">Transferase</keyword>
<dbReference type="RefSeq" id="WP_072920862.1">
    <property type="nucleotide sequence ID" value="NZ_FRDM01000044.1"/>
</dbReference>
<dbReference type="FunFam" id="1.50.10.10:FF:000053">
    <property type="entry name" value="Putative glycosyl hydrolase"/>
    <property type="match status" value="1"/>
</dbReference>
<evidence type="ECO:0000256" key="4">
    <source>
        <dbReference type="ARBA" id="ARBA00023295"/>
    </source>
</evidence>
<dbReference type="SUPFAM" id="SSF74650">
    <property type="entry name" value="Galactose mutarotase-like"/>
    <property type="match status" value="1"/>
</dbReference>
<feature type="domain" description="Glycoside hydrolase family 65 central catalytic" evidence="8">
    <location>
        <begin position="321"/>
        <end position="717"/>
    </location>
</feature>
<dbReference type="Gene3D" id="2.70.98.40">
    <property type="entry name" value="Glycoside hydrolase, family 65, N-terminal domain"/>
    <property type="match status" value="1"/>
</dbReference>
<feature type="binding site" evidence="6">
    <location>
        <begin position="358"/>
        <end position="359"/>
    </location>
    <ligand>
        <name>substrate</name>
    </ligand>
</feature>
<dbReference type="Gene3D" id="1.50.10.10">
    <property type="match status" value="1"/>
</dbReference>
<dbReference type="AlphaFoldDB" id="A0A1M7UZL7"/>
<keyword evidence="4" id="KW-0326">Glycosidase</keyword>
<dbReference type="Pfam" id="PF03636">
    <property type="entry name" value="Glyco_hydro_65N"/>
    <property type="match status" value="1"/>
</dbReference>
<dbReference type="InterPro" id="IPR005196">
    <property type="entry name" value="Glyco_hydro_65_N"/>
</dbReference>
<dbReference type="PANTHER" id="PTHR11051">
    <property type="entry name" value="GLYCOSYL HYDROLASE-RELATED"/>
    <property type="match status" value="1"/>
</dbReference>
<keyword evidence="2" id="KW-0328">Glycosyltransferase</keyword>
<dbReference type="OrthoDB" id="9816160at2"/>
<dbReference type="Proteomes" id="UP000184428">
    <property type="component" value="Unassembled WGS sequence"/>
</dbReference>